<dbReference type="PANTHER" id="PTHR13690:SF86">
    <property type="entry name" value="TRANSCRIPTION FACTOR VIP1"/>
    <property type="match status" value="1"/>
</dbReference>
<gene>
    <name evidence="8" type="ORF">CIPAW_15G017200</name>
</gene>
<dbReference type="Pfam" id="PF00170">
    <property type="entry name" value="bZIP_1"/>
    <property type="match status" value="1"/>
</dbReference>
<keyword evidence="2" id="KW-0805">Transcription regulation</keyword>
<dbReference type="EMBL" id="CM031823">
    <property type="protein sequence ID" value="KAG6626019.1"/>
    <property type="molecule type" value="Genomic_DNA"/>
</dbReference>
<evidence type="ECO:0000256" key="6">
    <source>
        <dbReference type="SAM" id="MobiDB-lite"/>
    </source>
</evidence>
<dbReference type="CDD" id="cd14703">
    <property type="entry name" value="bZIP_plant_RF2"/>
    <property type="match status" value="1"/>
</dbReference>
<dbReference type="AlphaFoldDB" id="A0A8T1N3M4"/>
<reference evidence="8" key="1">
    <citation type="submission" date="2020-12" db="EMBL/GenBank/DDBJ databases">
        <title>WGS assembly of Carya illinoinensis cv. Pawnee.</title>
        <authorList>
            <person name="Platts A."/>
            <person name="Shu S."/>
            <person name="Wright S."/>
            <person name="Barry K."/>
            <person name="Edger P."/>
            <person name="Pires J.C."/>
            <person name="Schmutz J."/>
        </authorList>
    </citation>
    <scope>NUCLEOTIDE SEQUENCE</scope>
    <source>
        <tissue evidence="8">Leaf</tissue>
    </source>
</reference>
<sequence length="426" mass="47392">MICIEFRPNSPILRKKKEKNDPKGYNVELILEKIFGTKSFSISTIPFTRSFLSFVGAPTRRLSFHLYLSPAPQKRHDQTTIEKMNLQFTGKPPAVVDIEQMPETPHRGSYHRRAHSDTSFRFPNLDDLLLFDPTDLDLDLSSFPSPSPTASGAAMAVDSSDESGNPNQSNATAKPTVGQMGHHFRSLSVDSDFFDDLGLGGGKEAVGEKRVHHHRHSNSMDGSSTASFDADSGMEIMDGMKKSLGPDRLAELALIDPKRAKRILANRQSAARSKERKIRYTGELERKVQTLQSEATTLSAQVTLLQRDTTGLTAENKGLKLRLQAMEQQAHLRDALNEALREEVQQLKIAAGQLSAVNGNPYNRGLSSQYSSQQPALHHFASPQTQPHQQQQQQQQQQLHVMQSSSNNQTPNGQPRPSFLDYNQEG</sequence>
<dbReference type="GO" id="GO:0003677">
    <property type="term" value="F:DNA binding"/>
    <property type="evidence" value="ECO:0007669"/>
    <property type="project" value="UniProtKB-KW"/>
</dbReference>
<dbReference type="PROSITE" id="PS50217">
    <property type="entry name" value="BZIP"/>
    <property type="match status" value="1"/>
</dbReference>
<feature type="region of interest" description="Disordered" evidence="6">
    <location>
        <begin position="142"/>
        <end position="176"/>
    </location>
</feature>
<comment type="subcellular location">
    <subcellularLocation>
        <location evidence="1">Nucleus</location>
    </subcellularLocation>
</comment>
<keyword evidence="4" id="KW-0804">Transcription</keyword>
<feature type="compositionally biased region" description="Polar residues" evidence="6">
    <location>
        <begin position="365"/>
        <end position="375"/>
    </location>
</feature>
<feature type="compositionally biased region" description="Polar residues" evidence="6">
    <location>
        <begin position="162"/>
        <end position="173"/>
    </location>
</feature>
<dbReference type="InterPro" id="IPR044759">
    <property type="entry name" value="bZIP_RF2"/>
</dbReference>
<organism evidence="8 9">
    <name type="scientific">Carya illinoinensis</name>
    <name type="common">Pecan</name>
    <dbReference type="NCBI Taxonomy" id="32201"/>
    <lineage>
        <taxon>Eukaryota</taxon>
        <taxon>Viridiplantae</taxon>
        <taxon>Streptophyta</taxon>
        <taxon>Embryophyta</taxon>
        <taxon>Tracheophyta</taxon>
        <taxon>Spermatophyta</taxon>
        <taxon>Magnoliopsida</taxon>
        <taxon>eudicotyledons</taxon>
        <taxon>Gunneridae</taxon>
        <taxon>Pentapetalae</taxon>
        <taxon>rosids</taxon>
        <taxon>fabids</taxon>
        <taxon>Fagales</taxon>
        <taxon>Juglandaceae</taxon>
        <taxon>Carya</taxon>
    </lineage>
</organism>
<proteinExistence type="predicted"/>
<dbReference type="InterPro" id="IPR004827">
    <property type="entry name" value="bZIP"/>
</dbReference>
<comment type="caution">
    <text evidence="8">The sequence shown here is derived from an EMBL/GenBank/DDBJ whole genome shotgun (WGS) entry which is preliminary data.</text>
</comment>
<evidence type="ECO:0000259" key="7">
    <source>
        <dbReference type="PROSITE" id="PS50217"/>
    </source>
</evidence>
<feature type="region of interest" description="Disordered" evidence="6">
    <location>
        <begin position="365"/>
        <end position="426"/>
    </location>
</feature>
<dbReference type="SMART" id="SM00338">
    <property type="entry name" value="BRLZ"/>
    <property type="match status" value="1"/>
</dbReference>
<feature type="compositionally biased region" description="Polar residues" evidence="6">
    <location>
        <begin position="399"/>
        <end position="415"/>
    </location>
</feature>
<keyword evidence="5" id="KW-0539">Nucleus</keyword>
<keyword evidence="9" id="KW-1185">Reference proteome</keyword>
<feature type="domain" description="BZIP" evidence="7">
    <location>
        <begin position="256"/>
        <end position="319"/>
    </location>
</feature>
<evidence type="ECO:0000256" key="3">
    <source>
        <dbReference type="ARBA" id="ARBA00023125"/>
    </source>
</evidence>
<dbReference type="GO" id="GO:0003700">
    <property type="term" value="F:DNA-binding transcription factor activity"/>
    <property type="evidence" value="ECO:0007669"/>
    <property type="project" value="InterPro"/>
</dbReference>
<accession>A0A8T1N3M4</accession>
<dbReference type="PANTHER" id="PTHR13690">
    <property type="entry name" value="TRANSCRIPTION FACTOR POSF21-RELATED"/>
    <property type="match status" value="1"/>
</dbReference>
<feature type="compositionally biased region" description="Low complexity" evidence="6">
    <location>
        <begin position="384"/>
        <end position="398"/>
    </location>
</feature>
<keyword evidence="3" id="KW-0238">DNA-binding</keyword>
<protein>
    <recommendedName>
        <fullName evidence="7">BZIP domain-containing protein</fullName>
    </recommendedName>
</protein>
<evidence type="ECO:0000256" key="2">
    <source>
        <dbReference type="ARBA" id="ARBA00023015"/>
    </source>
</evidence>
<evidence type="ECO:0000256" key="5">
    <source>
        <dbReference type="ARBA" id="ARBA00023242"/>
    </source>
</evidence>
<dbReference type="Proteomes" id="UP000811609">
    <property type="component" value="Chromosome 15"/>
</dbReference>
<evidence type="ECO:0000313" key="9">
    <source>
        <dbReference type="Proteomes" id="UP000811609"/>
    </source>
</evidence>
<dbReference type="FunFam" id="1.20.5.170:FF:000083">
    <property type="entry name" value="Transcription factor VIP1"/>
    <property type="match status" value="1"/>
</dbReference>
<evidence type="ECO:0000256" key="4">
    <source>
        <dbReference type="ARBA" id="ARBA00023163"/>
    </source>
</evidence>
<name>A0A8T1N3M4_CARIL</name>
<dbReference type="GO" id="GO:0005634">
    <property type="term" value="C:nucleus"/>
    <property type="evidence" value="ECO:0007669"/>
    <property type="project" value="UniProtKB-SubCell"/>
</dbReference>
<evidence type="ECO:0000313" key="8">
    <source>
        <dbReference type="EMBL" id="KAG6626019.1"/>
    </source>
</evidence>
<evidence type="ECO:0000256" key="1">
    <source>
        <dbReference type="ARBA" id="ARBA00004123"/>
    </source>
</evidence>